<evidence type="ECO:0000313" key="1">
    <source>
        <dbReference type="EMBL" id="GEP11681.1"/>
    </source>
</evidence>
<protein>
    <submittedName>
        <fullName evidence="1">Uncharacterized protein</fullName>
    </submittedName>
</protein>
<gene>
    <name evidence="1" type="ORF">MGN01_35260</name>
</gene>
<comment type="caution">
    <text evidence="1">The sequence shown here is derived from an EMBL/GenBank/DDBJ whole genome shotgun (WGS) entry which is preliminary data.</text>
</comment>
<reference evidence="1 2" key="1">
    <citation type="submission" date="2019-07" db="EMBL/GenBank/DDBJ databases">
        <title>Whole genome shotgun sequence of Methylobacterium gnaphalii NBRC 107716.</title>
        <authorList>
            <person name="Hosoyama A."/>
            <person name="Uohara A."/>
            <person name="Ohji S."/>
            <person name="Ichikawa N."/>
        </authorList>
    </citation>
    <scope>NUCLEOTIDE SEQUENCE [LARGE SCALE GENOMIC DNA]</scope>
    <source>
        <strain evidence="1 2">NBRC 107716</strain>
    </source>
</reference>
<organism evidence="1 2">
    <name type="scientific">Methylobacterium gnaphalii</name>
    <dbReference type="NCBI Taxonomy" id="1010610"/>
    <lineage>
        <taxon>Bacteria</taxon>
        <taxon>Pseudomonadati</taxon>
        <taxon>Pseudomonadota</taxon>
        <taxon>Alphaproteobacteria</taxon>
        <taxon>Hyphomicrobiales</taxon>
        <taxon>Methylobacteriaceae</taxon>
        <taxon>Methylobacterium</taxon>
    </lineage>
</organism>
<dbReference type="Proteomes" id="UP000321750">
    <property type="component" value="Unassembled WGS sequence"/>
</dbReference>
<dbReference type="AlphaFoldDB" id="A0A512JNZ8"/>
<sequence>MMAAARTPIEPDHTDLDQEIADLWADGFDTVDIAEALAGDGHRNERGKPIDEADVHRTLWRLRSGKAERARG</sequence>
<keyword evidence="2" id="KW-1185">Reference proteome</keyword>
<dbReference type="RefSeq" id="WP_147048099.1">
    <property type="nucleotide sequence ID" value="NZ_BJZV01000022.1"/>
</dbReference>
<dbReference type="EMBL" id="BJZV01000022">
    <property type="protein sequence ID" value="GEP11681.1"/>
    <property type="molecule type" value="Genomic_DNA"/>
</dbReference>
<accession>A0A512JNZ8</accession>
<evidence type="ECO:0000313" key="2">
    <source>
        <dbReference type="Proteomes" id="UP000321750"/>
    </source>
</evidence>
<name>A0A512JNZ8_9HYPH</name>
<proteinExistence type="predicted"/>